<dbReference type="EMBL" id="FOCD01000003">
    <property type="protein sequence ID" value="SEN81445.1"/>
    <property type="molecule type" value="Genomic_DNA"/>
</dbReference>
<protein>
    <submittedName>
        <fullName evidence="7">4-hydroxy-tetrahydrodipicolinate synthase</fullName>
    </submittedName>
    <submittedName>
        <fullName evidence="6">Dihydrodipicolinate synthetase</fullName>
    </submittedName>
</protein>
<evidence type="ECO:0000256" key="5">
    <source>
        <dbReference type="PIRSR" id="PIRSR001365-2"/>
    </source>
</evidence>
<reference evidence="7 9" key="2">
    <citation type="submission" date="2016-10" db="EMBL/GenBank/DDBJ databases">
        <authorList>
            <person name="Varghese N."/>
            <person name="Submissions S."/>
        </authorList>
    </citation>
    <scope>NUCLEOTIDE SEQUENCE [LARGE SCALE GENOMIC DNA]</scope>
    <source>
        <strain evidence="7 9">DSM 21619</strain>
    </source>
</reference>
<dbReference type="GO" id="GO:0005829">
    <property type="term" value="C:cytosol"/>
    <property type="evidence" value="ECO:0007669"/>
    <property type="project" value="TreeGrafter"/>
</dbReference>
<keyword evidence="1 3" id="KW-0456">Lyase</keyword>
<dbReference type="KEGG" id="tap:GZ22_00040"/>
<evidence type="ECO:0000313" key="8">
    <source>
        <dbReference type="Proteomes" id="UP000027980"/>
    </source>
</evidence>
<dbReference type="Pfam" id="PF00701">
    <property type="entry name" value="DHDPS"/>
    <property type="match status" value="1"/>
</dbReference>
<dbReference type="PRINTS" id="PR00146">
    <property type="entry name" value="DHPICSNTHASE"/>
</dbReference>
<dbReference type="InterPro" id="IPR020625">
    <property type="entry name" value="Schiff_base-form_aldolases_AS"/>
</dbReference>
<keyword evidence="2" id="KW-0704">Schiff base</keyword>
<feature type="active site" description="Proton donor/acceptor" evidence="4">
    <location>
        <position position="136"/>
    </location>
</feature>
<dbReference type="PROSITE" id="PS00666">
    <property type="entry name" value="DHDPS_2"/>
    <property type="match status" value="1"/>
</dbReference>
<evidence type="ECO:0000256" key="3">
    <source>
        <dbReference type="PIRNR" id="PIRNR001365"/>
    </source>
</evidence>
<evidence type="ECO:0000313" key="9">
    <source>
        <dbReference type="Proteomes" id="UP000199735"/>
    </source>
</evidence>
<evidence type="ECO:0000256" key="1">
    <source>
        <dbReference type="ARBA" id="ARBA00023239"/>
    </source>
</evidence>
<gene>
    <name evidence="6" type="ORF">GZ22_00040</name>
    <name evidence="7" type="ORF">SAMN04489762_2915</name>
</gene>
<accession>A0A075LLC8</accession>
<dbReference type="InterPro" id="IPR013785">
    <property type="entry name" value="Aldolase_TIM"/>
</dbReference>
<dbReference type="HOGENOM" id="CLU_049343_1_0_9"/>
<organism evidence="6 8">
    <name type="scientific">Terribacillus saccharophilus</name>
    <dbReference type="NCBI Taxonomy" id="361277"/>
    <lineage>
        <taxon>Bacteria</taxon>
        <taxon>Bacillati</taxon>
        <taxon>Bacillota</taxon>
        <taxon>Bacilli</taxon>
        <taxon>Bacillales</taxon>
        <taxon>Bacillaceae</taxon>
        <taxon>Terribacillus</taxon>
    </lineage>
</organism>
<dbReference type="SMART" id="SM01130">
    <property type="entry name" value="DHDPS"/>
    <property type="match status" value="1"/>
</dbReference>
<dbReference type="GO" id="GO:0019262">
    <property type="term" value="P:N-acetylneuraminate catabolic process"/>
    <property type="evidence" value="ECO:0007669"/>
    <property type="project" value="TreeGrafter"/>
</dbReference>
<dbReference type="PANTHER" id="PTHR42849">
    <property type="entry name" value="N-ACETYLNEURAMINATE LYASE"/>
    <property type="match status" value="1"/>
</dbReference>
<dbReference type="AlphaFoldDB" id="A0A075LLC8"/>
<dbReference type="PIRSF" id="PIRSF001365">
    <property type="entry name" value="DHDPS"/>
    <property type="match status" value="1"/>
</dbReference>
<dbReference type="CDD" id="cd00408">
    <property type="entry name" value="DHDPS-like"/>
    <property type="match status" value="1"/>
</dbReference>
<dbReference type="Proteomes" id="UP000199735">
    <property type="component" value="Unassembled WGS sequence"/>
</dbReference>
<evidence type="ECO:0000313" key="7">
    <source>
        <dbReference type="EMBL" id="SEN81445.1"/>
    </source>
</evidence>
<dbReference type="Proteomes" id="UP000027980">
    <property type="component" value="Chromosome"/>
</dbReference>
<feature type="binding site" evidence="5">
    <location>
        <position position="46"/>
    </location>
    <ligand>
        <name>pyruvate</name>
        <dbReference type="ChEBI" id="CHEBI:15361"/>
    </ligand>
</feature>
<dbReference type="EMBL" id="CP008876">
    <property type="protein sequence ID" value="AIF65208.1"/>
    <property type="molecule type" value="Genomic_DNA"/>
</dbReference>
<feature type="active site" description="Schiff-base intermediate with substrate" evidence="4">
    <location>
        <position position="164"/>
    </location>
</feature>
<dbReference type="GO" id="GO:0008747">
    <property type="term" value="F:N-acetylneuraminate lyase activity"/>
    <property type="evidence" value="ECO:0007669"/>
    <property type="project" value="TreeGrafter"/>
</dbReference>
<reference evidence="6 8" key="1">
    <citation type="submission" date="2014-07" db="EMBL/GenBank/DDBJ databases">
        <title>Complete genome sequence of a moderately halophilic bacterium Terribacillus aidingensis MP602, isolated from Cryptomeria fortunei in Tianmu mountain in China.</title>
        <authorList>
            <person name="Wang Y."/>
            <person name="Lu P."/>
            <person name="Zhang L."/>
        </authorList>
    </citation>
    <scope>NUCLEOTIDE SEQUENCE [LARGE SCALE GENOMIC DNA]</scope>
    <source>
        <strain evidence="6 8">MP602</strain>
    </source>
</reference>
<dbReference type="RefSeq" id="WP_038557541.1">
    <property type="nucleotide sequence ID" value="NZ_CP008876.1"/>
</dbReference>
<dbReference type="SUPFAM" id="SSF51569">
    <property type="entry name" value="Aldolase"/>
    <property type="match status" value="1"/>
</dbReference>
<evidence type="ECO:0000256" key="2">
    <source>
        <dbReference type="ARBA" id="ARBA00023270"/>
    </source>
</evidence>
<accession>A0AAX2EIA8</accession>
<name>A0A075LLC8_9BACI</name>
<evidence type="ECO:0000313" key="6">
    <source>
        <dbReference type="EMBL" id="AIF65208.1"/>
    </source>
</evidence>
<dbReference type="Gene3D" id="3.20.20.70">
    <property type="entry name" value="Aldolase class I"/>
    <property type="match status" value="1"/>
</dbReference>
<dbReference type="OrthoDB" id="9771791at2"/>
<dbReference type="PANTHER" id="PTHR42849:SF1">
    <property type="entry name" value="N-ACETYLNEURAMINATE LYASE"/>
    <property type="match status" value="1"/>
</dbReference>
<evidence type="ECO:0000256" key="4">
    <source>
        <dbReference type="PIRSR" id="PIRSR001365-1"/>
    </source>
</evidence>
<dbReference type="InterPro" id="IPR002220">
    <property type="entry name" value="DapA-like"/>
</dbReference>
<comment type="similarity">
    <text evidence="3">Belongs to the DapA family.</text>
</comment>
<dbReference type="GeneID" id="34222723"/>
<proteinExistence type="inferred from homology"/>
<sequence>MLKEDYHIAVPTAFYSDESLNVEGTINHIKHLYQKGVRSVLVCGSTGEQHSLSLGEKLILLEAIGKEQELVNNMEIIFGVASIRQKEAEELAKHISKTNIAAILIGYPPYIKPSQEEAIRYTEKILSSSKKQAILYNNPARTGFDLEVDTINKLLNLKNIIGIKEAGEKSKIEKINIESDKQYYIYAGGEQGLEDKIAHHGFNRLSSIAGNLDPEGIRNWFEVLLKGQNHRGEELEEMKNLLDTIYAGSLLVNLKKELNSRGEDLGVCRSPLGN</sequence>